<dbReference type="Gene3D" id="1.25.40.180">
    <property type="match status" value="1"/>
</dbReference>
<evidence type="ECO:0000313" key="3">
    <source>
        <dbReference type="EMBL" id="CAG8812114.1"/>
    </source>
</evidence>
<evidence type="ECO:0000313" key="4">
    <source>
        <dbReference type="Proteomes" id="UP000789759"/>
    </source>
</evidence>
<gene>
    <name evidence="3" type="ORF">CPELLU_LOCUS18755</name>
</gene>
<comment type="caution">
    <text evidence="3">The sequence shown here is derived from an EMBL/GenBank/DDBJ whole genome shotgun (WGS) entry which is preliminary data.</text>
</comment>
<dbReference type="GO" id="GO:0003743">
    <property type="term" value="F:translation initiation factor activity"/>
    <property type="evidence" value="ECO:0007669"/>
    <property type="project" value="TreeGrafter"/>
</dbReference>
<sequence>VYAARVRNLHAYDAISKNVLSRWTFPIVSDGNLQGDNYEFMCGHIYKEKDVLLSRPCSLGEKVLIGAGSEIVENVKITNFVIGRRDTIDGAYIWDDVKIKSNCSVFLLVKNVVLDENVIVKKDVYFLMSDEISYANDDELDVKNIQVVGLAYDISNISLTDSDSPPLVIYNSSDESATEEGSLKEFFKELYFLDVLDEDAILEWNSSDLADNDPSKSNIRKR</sequence>
<dbReference type="GO" id="GO:0005085">
    <property type="term" value="F:guanyl-nucleotide exchange factor activity"/>
    <property type="evidence" value="ECO:0007669"/>
    <property type="project" value="TreeGrafter"/>
</dbReference>
<organism evidence="3 4">
    <name type="scientific">Cetraspora pellucida</name>
    <dbReference type="NCBI Taxonomy" id="1433469"/>
    <lineage>
        <taxon>Eukaryota</taxon>
        <taxon>Fungi</taxon>
        <taxon>Fungi incertae sedis</taxon>
        <taxon>Mucoromycota</taxon>
        <taxon>Glomeromycotina</taxon>
        <taxon>Glomeromycetes</taxon>
        <taxon>Diversisporales</taxon>
        <taxon>Gigasporaceae</taxon>
        <taxon>Cetraspora</taxon>
    </lineage>
</organism>
<reference evidence="3" key="1">
    <citation type="submission" date="2021-06" db="EMBL/GenBank/DDBJ databases">
        <authorList>
            <person name="Kallberg Y."/>
            <person name="Tangrot J."/>
            <person name="Rosling A."/>
        </authorList>
    </citation>
    <scope>NUCLEOTIDE SEQUENCE</scope>
    <source>
        <strain evidence="3">FL966</strain>
    </source>
</reference>
<dbReference type="Gene3D" id="2.160.10.10">
    <property type="entry name" value="Hexapeptide repeat proteins"/>
    <property type="match status" value="1"/>
</dbReference>
<evidence type="ECO:0000256" key="1">
    <source>
        <dbReference type="ARBA" id="ARBA00022490"/>
    </source>
</evidence>
<dbReference type="InterPro" id="IPR051956">
    <property type="entry name" value="eIF2B_epsilon"/>
</dbReference>
<dbReference type="AlphaFoldDB" id="A0A9N9K896"/>
<dbReference type="OrthoDB" id="424572at2759"/>
<dbReference type="Proteomes" id="UP000789759">
    <property type="component" value="Unassembled WGS sequence"/>
</dbReference>
<protein>
    <submittedName>
        <fullName evidence="3">481_t:CDS:1</fullName>
    </submittedName>
</protein>
<dbReference type="EMBL" id="CAJVQA010039519">
    <property type="protein sequence ID" value="CAG8812114.1"/>
    <property type="molecule type" value="Genomic_DNA"/>
</dbReference>
<dbReference type="SUPFAM" id="SSF51161">
    <property type="entry name" value="Trimeric LpxA-like enzymes"/>
    <property type="match status" value="1"/>
</dbReference>
<feature type="domain" description="EIF2B subunit epsilon/gamma LbH" evidence="2">
    <location>
        <begin position="43"/>
        <end position="124"/>
    </location>
</feature>
<dbReference type="GO" id="GO:0031369">
    <property type="term" value="F:translation initiation factor binding"/>
    <property type="evidence" value="ECO:0007669"/>
    <property type="project" value="TreeGrafter"/>
</dbReference>
<dbReference type="InterPro" id="IPR011004">
    <property type="entry name" value="Trimer_LpxA-like_sf"/>
</dbReference>
<accession>A0A9N9K896</accession>
<dbReference type="Pfam" id="PF25084">
    <property type="entry name" value="LbH_EIF2B"/>
    <property type="match status" value="1"/>
</dbReference>
<proteinExistence type="predicted"/>
<dbReference type="PANTHER" id="PTHR45887:SF1">
    <property type="entry name" value="TRANSLATION INITIATION FACTOR EIF-2B SUBUNIT EPSILON"/>
    <property type="match status" value="1"/>
</dbReference>
<dbReference type="GO" id="GO:0005851">
    <property type="term" value="C:eukaryotic translation initiation factor 2B complex"/>
    <property type="evidence" value="ECO:0007669"/>
    <property type="project" value="TreeGrafter"/>
</dbReference>
<feature type="non-terminal residue" evidence="3">
    <location>
        <position position="222"/>
    </location>
</feature>
<evidence type="ECO:0000259" key="2">
    <source>
        <dbReference type="Pfam" id="PF25084"/>
    </source>
</evidence>
<feature type="non-terminal residue" evidence="3">
    <location>
        <position position="1"/>
    </location>
</feature>
<dbReference type="InterPro" id="IPR056764">
    <property type="entry name" value="LbH_EIF2B3/5"/>
</dbReference>
<keyword evidence="4" id="KW-1185">Reference proteome</keyword>
<name>A0A9N9K896_9GLOM</name>
<dbReference type="PANTHER" id="PTHR45887">
    <property type="entry name" value="TRANSLATION INITIATION FACTOR EIF-2B SUBUNIT EPSILON"/>
    <property type="match status" value="1"/>
</dbReference>
<keyword evidence="1" id="KW-0963">Cytoplasm</keyword>